<name>A0A7W0C8A7_9BACT</name>
<accession>A0A7W0C8A7</accession>
<keyword evidence="2" id="KW-1185">Reference proteome</keyword>
<gene>
    <name evidence="1" type="ORF">HNR65_001334</name>
</gene>
<reference evidence="1 2" key="1">
    <citation type="submission" date="2020-07" db="EMBL/GenBank/DDBJ databases">
        <title>Genomic Encyclopedia of Type Strains, Phase IV (KMG-IV): sequencing the most valuable type-strain genomes for metagenomic binning, comparative biology and taxonomic classification.</title>
        <authorList>
            <person name="Goeker M."/>
        </authorList>
    </citation>
    <scope>NUCLEOTIDE SEQUENCE [LARGE SCALE GENOMIC DNA]</scope>
    <source>
        <strain evidence="1 2">DSM 17721</strain>
    </source>
</reference>
<sequence>MPTQFSKEEYRKLMDLAMIASWVLHVFETEENPETRDYDQVIQKIYEGAREKGLGDLVAYDEQAGTCVPTPDYEEESEVMDLLEDFEDNLFWFGLAQRMALKTLVDKKGIETYDELFDEENAAQLRALESLFADEFYENGLNNIHADLSTDVSDADLPKEPH</sequence>
<evidence type="ECO:0000313" key="2">
    <source>
        <dbReference type="Proteomes" id="UP000525298"/>
    </source>
</evidence>
<dbReference type="Proteomes" id="UP000525298">
    <property type="component" value="Unassembled WGS sequence"/>
</dbReference>
<evidence type="ECO:0000313" key="1">
    <source>
        <dbReference type="EMBL" id="MBA2881008.1"/>
    </source>
</evidence>
<dbReference type="EMBL" id="JACDUS010000003">
    <property type="protein sequence ID" value="MBA2881008.1"/>
    <property type="molecule type" value="Genomic_DNA"/>
</dbReference>
<proteinExistence type="predicted"/>
<protein>
    <submittedName>
        <fullName evidence="1">Uncharacterized protein</fullName>
    </submittedName>
</protein>
<comment type="caution">
    <text evidence="1">The sequence shown here is derived from an EMBL/GenBank/DDBJ whole genome shotgun (WGS) entry which is preliminary data.</text>
</comment>
<dbReference type="RefSeq" id="WP_181550676.1">
    <property type="nucleotide sequence ID" value="NZ_JACDUS010000003.1"/>
</dbReference>
<dbReference type="AlphaFoldDB" id="A0A7W0C8A7"/>
<organism evidence="1 2">
    <name type="scientific">Desulfosalsimonas propionicica</name>
    <dbReference type="NCBI Taxonomy" id="332175"/>
    <lineage>
        <taxon>Bacteria</taxon>
        <taxon>Pseudomonadati</taxon>
        <taxon>Thermodesulfobacteriota</taxon>
        <taxon>Desulfobacteria</taxon>
        <taxon>Desulfobacterales</taxon>
        <taxon>Desulfosalsimonadaceae</taxon>
        <taxon>Desulfosalsimonas</taxon>
    </lineage>
</organism>